<evidence type="ECO:0000256" key="5">
    <source>
        <dbReference type="ARBA" id="ARBA00022801"/>
    </source>
</evidence>
<dbReference type="InterPro" id="IPR011013">
    <property type="entry name" value="Gal_mutarotase_sf_dom"/>
</dbReference>
<dbReference type="Proteomes" id="UP000011715">
    <property type="component" value="Unassembled WGS sequence"/>
</dbReference>
<evidence type="ECO:0000313" key="12">
    <source>
        <dbReference type="EnsemblFungi" id="MAPG_04544T0"/>
    </source>
</evidence>
<feature type="domain" description="Glycoside hydrolase family 38 central" evidence="10">
    <location>
        <begin position="552"/>
        <end position="631"/>
    </location>
</feature>
<dbReference type="Pfam" id="PF17677">
    <property type="entry name" value="Glyco_hydro38C2"/>
    <property type="match status" value="1"/>
</dbReference>
<dbReference type="InterPro" id="IPR037094">
    <property type="entry name" value="Glyco_hydro_38_cen_sf"/>
</dbReference>
<protein>
    <recommendedName>
        <fullName evidence="8">Alpha-mannosidase</fullName>
        <ecNumber evidence="3">3.2.1.24</ecNumber>
    </recommendedName>
</protein>
<evidence type="ECO:0000256" key="9">
    <source>
        <dbReference type="SAM" id="MobiDB-lite"/>
    </source>
</evidence>
<dbReference type="Pfam" id="PF09261">
    <property type="entry name" value="Alpha-mann_mid"/>
    <property type="match status" value="1"/>
</dbReference>
<dbReference type="Pfam" id="PF07748">
    <property type="entry name" value="Glyco_hydro_38C"/>
    <property type="match status" value="1"/>
</dbReference>
<keyword evidence="4" id="KW-0479">Metal-binding</keyword>
<dbReference type="InterPro" id="IPR054723">
    <property type="entry name" value="Ams1-like_N"/>
</dbReference>
<dbReference type="GO" id="GO:0004559">
    <property type="term" value="F:alpha-mannosidase activity"/>
    <property type="evidence" value="ECO:0007669"/>
    <property type="project" value="UniProtKB-EC"/>
</dbReference>
<reference evidence="11" key="1">
    <citation type="submission" date="2010-05" db="EMBL/GenBank/DDBJ databases">
        <title>The Genome Sequence of Magnaporthe poae strain ATCC 64411.</title>
        <authorList>
            <consortium name="The Broad Institute Genome Sequencing Platform"/>
            <consortium name="Broad Institute Genome Sequencing Center for Infectious Disease"/>
            <person name="Ma L.-J."/>
            <person name="Dead R."/>
            <person name="Young S."/>
            <person name="Zeng Q."/>
            <person name="Koehrsen M."/>
            <person name="Alvarado L."/>
            <person name="Berlin A."/>
            <person name="Chapman S.B."/>
            <person name="Chen Z."/>
            <person name="Freedman E."/>
            <person name="Gellesch M."/>
            <person name="Goldberg J."/>
            <person name="Griggs A."/>
            <person name="Gujja S."/>
            <person name="Heilman E.R."/>
            <person name="Heiman D."/>
            <person name="Hepburn T."/>
            <person name="Howarth C."/>
            <person name="Jen D."/>
            <person name="Larson L."/>
            <person name="Mehta T."/>
            <person name="Neiman D."/>
            <person name="Pearson M."/>
            <person name="Roberts A."/>
            <person name="Saif S."/>
            <person name="Shea T."/>
            <person name="Shenoy N."/>
            <person name="Sisk P."/>
            <person name="Stolte C."/>
            <person name="Sykes S."/>
            <person name="Walk T."/>
            <person name="White J."/>
            <person name="Yandava C."/>
            <person name="Haas B."/>
            <person name="Nusbaum C."/>
            <person name="Birren B."/>
        </authorList>
    </citation>
    <scope>NUCLEOTIDE SEQUENCE</scope>
    <source>
        <strain evidence="11">ATCC 64411</strain>
    </source>
</reference>
<reference evidence="13" key="2">
    <citation type="submission" date="2010-05" db="EMBL/GenBank/DDBJ databases">
        <title>The genome sequence of Magnaporthe poae strain ATCC 64411.</title>
        <authorList>
            <person name="Ma L.-J."/>
            <person name="Dead R."/>
            <person name="Young S."/>
            <person name="Zeng Q."/>
            <person name="Koehrsen M."/>
            <person name="Alvarado L."/>
            <person name="Berlin A."/>
            <person name="Chapman S.B."/>
            <person name="Chen Z."/>
            <person name="Freedman E."/>
            <person name="Gellesch M."/>
            <person name="Goldberg J."/>
            <person name="Griggs A."/>
            <person name="Gujja S."/>
            <person name="Heilman E.R."/>
            <person name="Heiman D."/>
            <person name="Hepburn T."/>
            <person name="Howarth C."/>
            <person name="Jen D."/>
            <person name="Larson L."/>
            <person name="Mehta T."/>
            <person name="Neiman D."/>
            <person name="Pearson M."/>
            <person name="Roberts A."/>
            <person name="Saif S."/>
            <person name="Shea T."/>
            <person name="Shenoy N."/>
            <person name="Sisk P."/>
            <person name="Stolte C."/>
            <person name="Sykes S."/>
            <person name="Walk T."/>
            <person name="White J."/>
            <person name="Yandava C."/>
            <person name="Haas B."/>
            <person name="Nusbaum C."/>
            <person name="Birren B."/>
        </authorList>
    </citation>
    <scope>NUCLEOTIDE SEQUENCE [LARGE SCALE GENOMIC DNA]</scope>
    <source>
        <strain evidence="13">ATCC 64411 / 73-15</strain>
    </source>
</reference>
<dbReference type="FunFam" id="3.20.110.10:FF:000002">
    <property type="entry name" value="alpha-mannosidase 2C1 isoform X1"/>
    <property type="match status" value="1"/>
</dbReference>
<accession>A0A0C4DX08</accession>
<dbReference type="InterPro" id="IPR015341">
    <property type="entry name" value="Glyco_hydro_38_cen"/>
</dbReference>
<dbReference type="Gene3D" id="3.20.110.10">
    <property type="entry name" value="Glycoside hydrolase 38, N terminal domain"/>
    <property type="match status" value="1"/>
</dbReference>
<reference evidence="12" key="4">
    <citation type="journal article" date="2015" name="G3 (Bethesda)">
        <title>Genome sequences of three phytopathogenic species of the Magnaporthaceae family of fungi.</title>
        <authorList>
            <person name="Okagaki L.H."/>
            <person name="Nunes C.C."/>
            <person name="Sailsbery J."/>
            <person name="Clay B."/>
            <person name="Brown D."/>
            <person name="John T."/>
            <person name="Oh Y."/>
            <person name="Young N."/>
            <person name="Fitzgerald M."/>
            <person name="Haas B.J."/>
            <person name="Zeng Q."/>
            <person name="Young S."/>
            <person name="Adiconis X."/>
            <person name="Fan L."/>
            <person name="Levin J.Z."/>
            <person name="Mitchell T.K."/>
            <person name="Okubara P.A."/>
            <person name="Farman M.L."/>
            <person name="Kohn L.M."/>
            <person name="Birren B."/>
            <person name="Ma L.-J."/>
            <person name="Dean R.A."/>
        </authorList>
    </citation>
    <scope>NUCLEOTIDE SEQUENCE</scope>
    <source>
        <strain evidence="12">ATCC 64411 / 73-15</strain>
    </source>
</reference>
<dbReference type="FunFam" id="2.70.98.30:FF:000001">
    <property type="entry name" value="alpha-mannosidase 2C1 isoform X2"/>
    <property type="match status" value="1"/>
</dbReference>
<dbReference type="eggNOG" id="KOG4342">
    <property type="taxonomic scope" value="Eukaryota"/>
</dbReference>
<dbReference type="Gene3D" id="2.70.98.30">
    <property type="entry name" value="Golgi alpha-mannosidase II, domain 4"/>
    <property type="match status" value="1"/>
</dbReference>
<organism evidence="12 13">
    <name type="scientific">Magnaporthiopsis poae (strain ATCC 64411 / 73-15)</name>
    <name type="common">Kentucky bluegrass fungus</name>
    <name type="synonym">Magnaporthe poae</name>
    <dbReference type="NCBI Taxonomy" id="644358"/>
    <lineage>
        <taxon>Eukaryota</taxon>
        <taxon>Fungi</taxon>
        <taxon>Dikarya</taxon>
        <taxon>Ascomycota</taxon>
        <taxon>Pezizomycotina</taxon>
        <taxon>Sordariomycetes</taxon>
        <taxon>Sordariomycetidae</taxon>
        <taxon>Magnaporthales</taxon>
        <taxon>Magnaporthaceae</taxon>
        <taxon>Magnaporthiopsis</taxon>
    </lineage>
</organism>
<evidence type="ECO:0000313" key="13">
    <source>
        <dbReference type="Proteomes" id="UP000011715"/>
    </source>
</evidence>
<dbReference type="SUPFAM" id="SSF74650">
    <property type="entry name" value="Galactose mutarotase-like"/>
    <property type="match status" value="1"/>
</dbReference>
<keyword evidence="13" id="KW-1185">Reference proteome</keyword>
<gene>
    <name evidence="11" type="ORF">MAPG_04544</name>
</gene>
<comment type="function">
    <text evidence="7">Degrades free oligosaccharides in the vacuole.</text>
</comment>
<dbReference type="EnsemblFungi" id="MAPG_04544T0">
    <property type="protein sequence ID" value="MAPG_04544T0"/>
    <property type="gene ID" value="MAPG_04544"/>
</dbReference>
<dbReference type="InterPro" id="IPR028995">
    <property type="entry name" value="Glyco_hydro_57/38_cen_sf"/>
</dbReference>
<dbReference type="GO" id="GO:0046872">
    <property type="term" value="F:metal ion binding"/>
    <property type="evidence" value="ECO:0007669"/>
    <property type="project" value="UniProtKB-KW"/>
</dbReference>
<feature type="region of interest" description="Disordered" evidence="9">
    <location>
        <begin position="1"/>
        <end position="21"/>
    </location>
</feature>
<evidence type="ECO:0000256" key="3">
    <source>
        <dbReference type="ARBA" id="ARBA00012752"/>
    </source>
</evidence>
<evidence type="ECO:0000259" key="10">
    <source>
        <dbReference type="SMART" id="SM00872"/>
    </source>
</evidence>
<evidence type="ECO:0000256" key="1">
    <source>
        <dbReference type="ARBA" id="ARBA00000365"/>
    </source>
</evidence>
<dbReference type="SMART" id="SM00872">
    <property type="entry name" value="Alpha-mann_mid"/>
    <property type="match status" value="1"/>
</dbReference>
<keyword evidence="6" id="KW-0326">Glycosidase</keyword>
<dbReference type="OrthoDB" id="10261055at2759"/>
<proteinExistence type="inferred from homology"/>
<dbReference type="VEuPathDB" id="FungiDB:MAPG_04544"/>
<dbReference type="Pfam" id="PF01074">
    <property type="entry name" value="Glyco_hydro_38N"/>
    <property type="match status" value="1"/>
</dbReference>
<dbReference type="STRING" id="644358.A0A0C4DX08"/>
<dbReference type="InterPro" id="IPR011682">
    <property type="entry name" value="Glyco_hydro_38_C"/>
</dbReference>
<dbReference type="GO" id="GO:0009313">
    <property type="term" value="P:oligosaccharide catabolic process"/>
    <property type="evidence" value="ECO:0007669"/>
    <property type="project" value="TreeGrafter"/>
</dbReference>
<evidence type="ECO:0000256" key="6">
    <source>
        <dbReference type="ARBA" id="ARBA00023295"/>
    </source>
</evidence>
<dbReference type="InterPro" id="IPR000602">
    <property type="entry name" value="Glyco_hydro_38_N"/>
</dbReference>
<dbReference type="EMBL" id="GL876968">
    <property type="protein sequence ID" value="KLU85521.1"/>
    <property type="molecule type" value="Genomic_DNA"/>
</dbReference>
<dbReference type="SUPFAM" id="SSF88713">
    <property type="entry name" value="Glycoside hydrolase/deacetylase"/>
    <property type="match status" value="1"/>
</dbReference>
<comment type="similarity">
    <text evidence="2">Belongs to the glycosyl hydrolase 38 family.</text>
</comment>
<evidence type="ECO:0000256" key="2">
    <source>
        <dbReference type="ARBA" id="ARBA00009792"/>
    </source>
</evidence>
<name>A0A0C4DX08_MAGP6</name>
<dbReference type="GO" id="GO:0000329">
    <property type="term" value="C:fungal-type vacuole membrane"/>
    <property type="evidence" value="ECO:0007669"/>
    <property type="project" value="TreeGrafter"/>
</dbReference>
<dbReference type="AlphaFoldDB" id="A0A0C4DX08"/>
<keyword evidence="5" id="KW-0378">Hydrolase</keyword>
<evidence type="ECO:0000256" key="7">
    <source>
        <dbReference type="ARBA" id="ARBA00054985"/>
    </source>
</evidence>
<dbReference type="EMBL" id="ADBL01001068">
    <property type="status" value="NOT_ANNOTATED_CDS"/>
    <property type="molecule type" value="Genomic_DNA"/>
</dbReference>
<dbReference type="InterPro" id="IPR041147">
    <property type="entry name" value="GH38_C"/>
</dbReference>
<dbReference type="SUPFAM" id="SSF88688">
    <property type="entry name" value="Families 57/38 glycoside transferase middle domain"/>
    <property type="match status" value="1"/>
</dbReference>
<dbReference type="GO" id="GO:0030246">
    <property type="term" value="F:carbohydrate binding"/>
    <property type="evidence" value="ECO:0007669"/>
    <property type="project" value="InterPro"/>
</dbReference>
<dbReference type="Pfam" id="PF22907">
    <property type="entry name" value="Ams1-like_1st"/>
    <property type="match status" value="2"/>
</dbReference>
<dbReference type="OMA" id="WHERERF"/>
<dbReference type="InterPro" id="IPR027291">
    <property type="entry name" value="Glyco_hydro_38_N_sf"/>
</dbReference>
<evidence type="ECO:0000256" key="4">
    <source>
        <dbReference type="ARBA" id="ARBA00022723"/>
    </source>
</evidence>
<comment type="catalytic activity">
    <reaction evidence="1">
        <text>Hydrolysis of terminal, non-reducing alpha-D-mannose residues in alpha-D-mannosides.</text>
        <dbReference type="EC" id="3.2.1.24"/>
    </reaction>
</comment>
<reference evidence="11" key="3">
    <citation type="submission" date="2011-03" db="EMBL/GenBank/DDBJ databases">
        <title>Annotation of Magnaporthe poae ATCC 64411.</title>
        <authorList>
            <person name="Ma L.-J."/>
            <person name="Dead R."/>
            <person name="Young S.K."/>
            <person name="Zeng Q."/>
            <person name="Gargeya S."/>
            <person name="Fitzgerald M."/>
            <person name="Haas B."/>
            <person name="Abouelleil A."/>
            <person name="Alvarado L."/>
            <person name="Arachchi H.M."/>
            <person name="Berlin A."/>
            <person name="Brown A."/>
            <person name="Chapman S.B."/>
            <person name="Chen Z."/>
            <person name="Dunbar C."/>
            <person name="Freedman E."/>
            <person name="Gearin G."/>
            <person name="Gellesch M."/>
            <person name="Goldberg J."/>
            <person name="Griggs A."/>
            <person name="Gujja S."/>
            <person name="Heiman D."/>
            <person name="Howarth C."/>
            <person name="Larson L."/>
            <person name="Lui A."/>
            <person name="MacDonald P.J.P."/>
            <person name="Mehta T."/>
            <person name="Montmayeur A."/>
            <person name="Murphy C."/>
            <person name="Neiman D."/>
            <person name="Pearson M."/>
            <person name="Priest M."/>
            <person name="Roberts A."/>
            <person name="Saif S."/>
            <person name="Shea T."/>
            <person name="Shenoy N."/>
            <person name="Sisk P."/>
            <person name="Stolte C."/>
            <person name="Sykes S."/>
            <person name="Yandava C."/>
            <person name="Wortman J."/>
            <person name="Nusbaum C."/>
            <person name="Birren B."/>
        </authorList>
    </citation>
    <scope>NUCLEOTIDE SEQUENCE</scope>
    <source>
        <strain evidence="11">ATCC 64411</strain>
    </source>
</reference>
<dbReference type="FunFam" id="1.20.1270.50:FF:000004">
    <property type="entry name" value="alpha-mannosidase 2C1 isoform X1"/>
    <property type="match status" value="1"/>
</dbReference>
<dbReference type="EC" id="3.2.1.24" evidence="3"/>
<reference evidence="12" key="5">
    <citation type="submission" date="2015-06" db="UniProtKB">
        <authorList>
            <consortium name="EnsemblFungi"/>
        </authorList>
    </citation>
    <scope>IDENTIFICATION</scope>
    <source>
        <strain evidence="12">ATCC 64411</strain>
    </source>
</reference>
<evidence type="ECO:0000256" key="8">
    <source>
        <dbReference type="ARBA" id="ARBA00071615"/>
    </source>
</evidence>
<evidence type="ECO:0000313" key="11">
    <source>
        <dbReference type="EMBL" id="KLU85521.1"/>
    </source>
</evidence>
<sequence>MCGGNTSHNEDSGGGSPYPLRALGPVGKRVNRLYEMRLPNFLSEGGAWDKVNILSMLHDHVFAGPPHLRLSVWSCPGLTRPTFAEATSPANPYREARVGDSFGPSWSTHWFRLEMALPAELQAAEHVLHGLTGRGDRAEWVVPFRDGEVHTVYIEMACNAMFGNAPGDNPVFKANGDGGGDSILPPDPNKRFVLAKAELVSVFLPARRLYSDMHIITQAVAELDPESWEQREALNVASRIMNTFRAGDKASVVQCRKLAASYLGDKVDSEQVYSTSGEREANVFAIGHCHIDTCWLWPWAETRRKVVRSWSNQCDLMDRYPELHFACSQAQQFQWLKQEYPATFERVKAKVKEGRFHPIGGSWVEHDTNMPGGESLIRQFLYGQRFFESEFGCRSRTSWLPDTFGQPGQIPQLCRQAGMDRFFTQKICFNSVNEFPHTTFNWVGLDGSQVLTHMSPANTYCAHANLAEVKRSVSKHKTLDHDNTSLLVFGKGDGGGGPTWKQLERLRRLRGLADKTGQIPRVHLGKTVDDFFDGLQTKAADLPTWTGELYFELHRGVYTTQARTKLGNRRSEFLLRDVELLATIASIENSGYKYPTAELGEMWQGVLLCQFHDCLPGTSIQMCYDDSDKTYAKVRQIGLRLLQDACSILGLAIPGDTTQDKGSSSPVMVVNTAPWPRAELVTTADGTEAVAQGSGTLLSVQEFTVAKEQKGATVREVSPGVFELENEDLRVTVEKDTITSIYDKRARREALSGPARLVIFDDAPTYWQAWDTEVFHMDTRRELEGSAAATASVLEKGPHRVSVVAETRISELSSARVIVSLSASLSGEGYHPYVECQAEVDWHETHKFLKAEIPVDVRSTEASYETQFGVVTRPTHYNTSWDMAKFEVCSHKFADLSEHGYGVSILNDCKYGFSTAGNVMRLSLLRSPKAPDATADMGKHTIRWAIMPHRGRLGSATVRAAFNFNSPPRLVSLRQTPDETAHASAAAVLGTSPITLTGDDNLVLDTVKRGEDDADVSRGDLPAREPMGARSVIIRVYDSLGGRGVGRVETRWKLSKVSKTNILEDDGNEVPLEADGHAFEVRILPFQVQTYRLVLV</sequence>
<dbReference type="PANTHER" id="PTHR46017:SF1">
    <property type="entry name" value="ALPHA-MANNOSIDASE 2C1"/>
    <property type="match status" value="1"/>
</dbReference>
<dbReference type="InterPro" id="IPR011330">
    <property type="entry name" value="Glyco_hydro/deAcase_b/a-brl"/>
</dbReference>
<dbReference type="PANTHER" id="PTHR46017">
    <property type="entry name" value="ALPHA-MANNOSIDASE 2C1"/>
    <property type="match status" value="1"/>
</dbReference>
<dbReference type="Gene3D" id="1.20.1270.50">
    <property type="entry name" value="Glycoside hydrolase family 38, central domain"/>
    <property type="match status" value="1"/>
</dbReference>
<dbReference type="GO" id="GO:0006013">
    <property type="term" value="P:mannose metabolic process"/>
    <property type="evidence" value="ECO:0007669"/>
    <property type="project" value="InterPro"/>
</dbReference>
<dbReference type="EMBL" id="ADBL01001067">
    <property type="status" value="NOT_ANNOTATED_CDS"/>
    <property type="molecule type" value="Genomic_DNA"/>
</dbReference>